<dbReference type="Pfam" id="PF03990">
    <property type="entry name" value="DUF348"/>
    <property type="match status" value="3"/>
</dbReference>
<dbReference type="Proteomes" id="UP001595880">
    <property type="component" value="Unassembled WGS sequence"/>
</dbReference>
<evidence type="ECO:0000259" key="3">
    <source>
        <dbReference type="PROSITE" id="PS51109"/>
    </source>
</evidence>
<protein>
    <submittedName>
        <fullName evidence="4">Ubiquitin-like domain-containing protein</fullName>
    </submittedName>
</protein>
<reference evidence="5" key="1">
    <citation type="journal article" date="2019" name="Int. J. Syst. Evol. Microbiol.">
        <title>The Global Catalogue of Microorganisms (GCM) 10K type strain sequencing project: providing services to taxonomists for standard genome sequencing and annotation.</title>
        <authorList>
            <consortium name="The Broad Institute Genomics Platform"/>
            <consortium name="The Broad Institute Genome Sequencing Center for Infectious Disease"/>
            <person name="Wu L."/>
            <person name="Ma J."/>
        </authorList>
    </citation>
    <scope>NUCLEOTIDE SEQUENCE [LARGE SCALE GENOMIC DNA]</scope>
    <source>
        <strain evidence="5">KACC 14058</strain>
    </source>
</reference>
<feature type="domain" description="G5" evidence="3">
    <location>
        <begin position="206"/>
        <end position="286"/>
    </location>
</feature>
<dbReference type="CDD" id="cd22786">
    <property type="entry name" value="DPBB_YuiC-like"/>
    <property type="match status" value="1"/>
</dbReference>
<comment type="caution">
    <text evidence="4">The sequence shown here is derived from an EMBL/GenBank/DDBJ whole genome shotgun (WGS) entry which is preliminary data.</text>
</comment>
<sequence>MRRVFNLQKLLNNKDFIYALTLIIVIGTISFLFYELTKVEVTVVQEDEQMAIRTHAKTVEDVLNELAIDVHQYDDLSHELDELVTRDMKIEHTIAKKVIVMEDEQETTYYTTAETVADFLEKEAIALSEHDSISHNKEEAIKDNLNIHIDKAFEVTINDAGKKETIWTTGGTIAELLANNDVELTELDRVEPSKDKEVSESLEIDVTRVEKVTDIVEEEVDFAIVKKSDASIKKGTEEVVTKGEKGTIEKHYEVVLENGKEVSRELLKEETVKAAKEQVVAVGTKEESKPVVTTTVAKAATTTEDVQTLASRGTEEDGVTTLYMHATAYNWDCASCDGRGLTSTGYDLKANPNGVVSVDPNVIPLGTKVWIEGYGYAIARDTGGNIKGNRIDVHLPTIQQARDYGSKTVKVKIYK</sequence>
<evidence type="ECO:0000256" key="2">
    <source>
        <dbReference type="SAM" id="Phobius"/>
    </source>
</evidence>
<keyword evidence="1" id="KW-0732">Signal</keyword>
<accession>A0ABV8VZZ9</accession>
<proteinExistence type="predicted"/>
<feature type="transmembrane region" description="Helical" evidence="2">
    <location>
        <begin position="16"/>
        <end position="34"/>
    </location>
</feature>
<evidence type="ECO:0000313" key="4">
    <source>
        <dbReference type="EMBL" id="MFC4389299.1"/>
    </source>
</evidence>
<dbReference type="InterPro" id="IPR036908">
    <property type="entry name" value="RlpA-like_sf"/>
</dbReference>
<organism evidence="4 5">
    <name type="scientific">Gracilibacillus marinus</name>
    <dbReference type="NCBI Taxonomy" id="630535"/>
    <lineage>
        <taxon>Bacteria</taxon>
        <taxon>Bacillati</taxon>
        <taxon>Bacillota</taxon>
        <taxon>Bacilli</taxon>
        <taxon>Bacillales</taxon>
        <taxon>Bacillaceae</taxon>
        <taxon>Gracilibacillus</taxon>
    </lineage>
</organism>
<dbReference type="Gene3D" id="2.40.40.10">
    <property type="entry name" value="RlpA-like domain"/>
    <property type="match status" value="1"/>
</dbReference>
<gene>
    <name evidence="4" type="ORF">ACFOZ1_16085</name>
</gene>
<dbReference type="PANTHER" id="PTHR39160:SF4">
    <property type="entry name" value="RESUSCITATION-PROMOTING FACTOR RPFB"/>
    <property type="match status" value="1"/>
</dbReference>
<dbReference type="EMBL" id="JBHSDV010000008">
    <property type="protein sequence ID" value="MFC4389299.1"/>
    <property type="molecule type" value="Genomic_DNA"/>
</dbReference>
<dbReference type="InterPro" id="IPR011098">
    <property type="entry name" value="G5_dom"/>
</dbReference>
<dbReference type="SUPFAM" id="SSF50685">
    <property type="entry name" value="Barwin-like endoglucanases"/>
    <property type="match status" value="1"/>
</dbReference>
<dbReference type="InterPro" id="IPR010611">
    <property type="entry name" value="3D_dom"/>
</dbReference>
<dbReference type="Pfam" id="PF06725">
    <property type="entry name" value="3D"/>
    <property type="match status" value="1"/>
</dbReference>
<keyword evidence="5" id="KW-1185">Reference proteome</keyword>
<dbReference type="PANTHER" id="PTHR39160">
    <property type="entry name" value="CELL WALL-BINDING PROTEIN YOCH"/>
    <property type="match status" value="1"/>
</dbReference>
<evidence type="ECO:0000256" key="1">
    <source>
        <dbReference type="ARBA" id="ARBA00022729"/>
    </source>
</evidence>
<dbReference type="InterPro" id="IPR051933">
    <property type="entry name" value="Resuscitation_pf_RpfB"/>
</dbReference>
<dbReference type="Gene3D" id="2.20.230.10">
    <property type="entry name" value="Resuscitation-promoting factor rpfb"/>
    <property type="match status" value="1"/>
</dbReference>
<dbReference type="PROSITE" id="PS51109">
    <property type="entry name" value="G5"/>
    <property type="match status" value="1"/>
</dbReference>
<dbReference type="Pfam" id="PF07501">
    <property type="entry name" value="G5"/>
    <property type="match status" value="1"/>
</dbReference>
<dbReference type="RefSeq" id="WP_390200914.1">
    <property type="nucleotide sequence ID" value="NZ_JBHSDV010000008.1"/>
</dbReference>
<name>A0ABV8VZZ9_9BACI</name>
<keyword evidence="2" id="KW-0472">Membrane</keyword>
<keyword evidence="2" id="KW-1133">Transmembrane helix</keyword>
<keyword evidence="2" id="KW-0812">Transmembrane</keyword>
<dbReference type="SMART" id="SM01208">
    <property type="entry name" value="G5"/>
    <property type="match status" value="1"/>
</dbReference>
<evidence type="ECO:0000313" key="5">
    <source>
        <dbReference type="Proteomes" id="UP001595880"/>
    </source>
</evidence>
<dbReference type="InterPro" id="IPR007137">
    <property type="entry name" value="DUF348"/>
</dbReference>